<protein>
    <recommendedName>
        <fullName evidence="2">DUF4167 domain-containing protein</fullName>
    </recommendedName>
</protein>
<name>A0A918URA1_9CAUL</name>
<proteinExistence type="predicted"/>
<feature type="region of interest" description="Disordered" evidence="1">
    <location>
        <begin position="105"/>
        <end position="261"/>
    </location>
</feature>
<gene>
    <name evidence="3" type="ORF">GCM10011273_12060</name>
</gene>
<reference evidence="3" key="2">
    <citation type="submission" date="2020-09" db="EMBL/GenBank/DDBJ databases">
        <authorList>
            <person name="Sun Q."/>
            <person name="Kim S."/>
        </authorList>
    </citation>
    <scope>NUCLEOTIDE SEQUENCE</scope>
    <source>
        <strain evidence="3">KCTC 32296</strain>
    </source>
</reference>
<feature type="region of interest" description="Disordered" evidence="1">
    <location>
        <begin position="1"/>
        <end position="43"/>
    </location>
</feature>
<dbReference type="EMBL" id="BMZB01000001">
    <property type="protein sequence ID" value="GGZ27920.1"/>
    <property type="molecule type" value="Genomic_DNA"/>
</dbReference>
<feature type="domain" description="DUF4167" evidence="2">
    <location>
        <begin position="11"/>
        <end position="88"/>
    </location>
</feature>
<evidence type="ECO:0000256" key="1">
    <source>
        <dbReference type="SAM" id="MobiDB-lite"/>
    </source>
</evidence>
<reference evidence="3" key="1">
    <citation type="journal article" date="2014" name="Int. J. Syst. Evol. Microbiol.">
        <title>Complete genome sequence of Corynebacterium casei LMG S-19264T (=DSM 44701T), isolated from a smear-ripened cheese.</title>
        <authorList>
            <consortium name="US DOE Joint Genome Institute (JGI-PGF)"/>
            <person name="Walter F."/>
            <person name="Albersmeier A."/>
            <person name="Kalinowski J."/>
            <person name="Ruckert C."/>
        </authorList>
    </citation>
    <scope>NUCLEOTIDE SEQUENCE</scope>
    <source>
        <strain evidence="3">KCTC 32296</strain>
    </source>
</reference>
<feature type="compositionally biased region" description="Polar residues" evidence="1">
    <location>
        <begin position="17"/>
        <end position="29"/>
    </location>
</feature>
<evidence type="ECO:0000259" key="2">
    <source>
        <dbReference type="Pfam" id="PF13763"/>
    </source>
</evidence>
<feature type="compositionally biased region" description="Basic and acidic residues" evidence="1">
    <location>
        <begin position="139"/>
        <end position="250"/>
    </location>
</feature>
<feature type="region of interest" description="Disordered" evidence="1">
    <location>
        <begin position="306"/>
        <end position="349"/>
    </location>
</feature>
<keyword evidence="4" id="KW-1185">Reference proteome</keyword>
<evidence type="ECO:0000313" key="3">
    <source>
        <dbReference type="EMBL" id="GGZ27920.1"/>
    </source>
</evidence>
<feature type="compositionally biased region" description="Basic residues" evidence="1">
    <location>
        <begin position="7"/>
        <end position="16"/>
    </location>
</feature>
<dbReference type="AlphaFoldDB" id="A0A918URA1"/>
<sequence length="349" mass="39978">MKDFRGMKRQRGRNRNTTKPSGQQNNNPNRAYESTGPEGAKVRGNAQTIYEKYQQLARDANSSGDRVLAENYLQHAEHYFRLIRQMQPTRAVSEFVVRDPFSNFYDVEEDGDGENEGGDVQAEATETESYDTNETTAEGDQRPRRDDRNNRDRNDRNDRDRNDRNRDRNDRDRNRDRPYEAREPREPREPRPERGPDRAPERGQERAPERVGADRGPDKGPERDQFDADGNRRETRRERYERRRSQRLNEQEQIVADPLGAPPVIASTEPFSVPLAPVPLAPVAEPAYTPPPANVDADHLPAFLRAPRTPREVEAVSAPEPDEAPAEAVKKPRAPRRKKAEAEPTSEEA</sequence>
<accession>A0A918URA1</accession>
<dbReference type="Proteomes" id="UP000662572">
    <property type="component" value="Unassembled WGS sequence"/>
</dbReference>
<organism evidence="3 4">
    <name type="scientific">Asticcacaulis endophyticus</name>
    <dbReference type="NCBI Taxonomy" id="1395890"/>
    <lineage>
        <taxon>Bacteria</taxon>
        <taxon>Pseudomonadati</taxon>
        <taxon>Pseudomonadota</taxon>
        <taxon>Alphaproteobacteria</taxon>
        <taxon>Caulobacterales</taxon>
        <taxon>Caulobacteraceae</taxon>
        <taxon>Asticcacaulis</taxon>
    </lineage>
</organism>
<evidence type="ECO:0000313" key="4">
    <source>
        <dbReference type="Proteomes" id="UP000662572"/>
    </source>
</evidence>
<feature type="compositionally biased region" description="Acidic residues" evidence="1">
    <location>
        <begin position="106"/>
        <end position="117"/>
    </location>
</feature>
<comment type="caution">
    <text evidence="3">The sequence shown here is derived from an EMBL/GenBank/DDBJ whole genome shotgun (WGS) entry which is preliminary data.</text>
</comment>
<dbReference type="InterPro" id="IPR025430">
    <property type="entry name" value="DUF4167"/>
</dbReference>
<dbReference type="Pfam" id="PF13763">
    <property type="entry name" value="DUF4167"/>
    <property type="match status" value="1"/>
</dbReference>